<evidence type="ECO:0000256" key="1">
    <source>
        <dbReference type="ARBA" id="ARBA00023125"/>
    </source>
</evidence>
<dbReference type="InterPro" id="IPR009057">
    <property type="entry name" value="Homeodomain-like_sf"/>
</dbReference>
<evidence type="ECO:0000256" key="2">
    <source>
        <dbReference type="PROSITE-ProRule" id="PRU00335"/>
    </source>
</evidence>
<evidence type="ECO:0000313" key="4">
    <source>
        <dbReference type="EMBL" id="SDN73481.1"/>
    </source>
</evidence>
<dbReference type="Gene3D" id="1.10.357.10">
    <property type="entry name" value="Tetracycline Repressor, domain 2"/>
    <property type="match status" value="1"/>
</dbReference>
<proteinExistence type="predicted"/>
<dbReference type="PROSITE" id="PS50977">
    <property type="entry name" value="HTH_TETR_2"/>
    <property type="match status" value="1"/>
</dbReference>
<dbReference type="RefSeq" id="WP_092641911.1">
    <property type="nucleotide sequence ID" value="NZ_FNID01000030.1"/>
</dbReference>
<keyword evidence="1 2" id="KW-0238">DNA-binding</keyword>
<keyword evidence="5" id="KW-1185">Reference proteome</keyword>
<feature type="DNA-binding region" description="H-T-H motif" evidence="2">
    <location>
        <begin position="26"/>
        <end position="45"/>
    </location>
</feature>
<dbReference type="InterPro" id="IPR050109">
    <property type="entry name" value="HTH-type_TetR-like_transc_reg"/>
</dbReference>
<dbReference type="PRINTS" id="PR00455">
    <property type="entry name" value="HTHTETR"/>
</dbReference>
<accession>A0A1H0DU05</accession>
<dbReference type="Gene3D" id="1.10.10.60">
    <property type="entry name" value="Homeodomain-like"/>
    <property type="match status" value="1"/>
</dbReference>
<dbReference type="PANTHER" id="PTHR30328:SF54">
    <property type="entry name" value="HTH-TYPE TRANSCRIPTIONAL REPRESSOR SCO4008"/>
    <property type="match status" value="1"/>
</dbReference>
<sequence>MDNSKKQELLNACFAEFAQYGYDKANTNRICETAGVSKGLLFHYFGSKKNLYILCVEQCISDVLKLFDGFSTDGMSFGEAISAYGSRKLRFFEEHPLHYHLMIGAFMNTPDDVKAEFSVRYAELTAMSAEIITSLIQKLNLKPQVSKQAAMQLVSAVIGVLEQKYMPIILSRPMTDELYEQMKNEYLELMGFLLNGIAD</sequence>
<gene>
    <name evidence="4" type="ORF">SAMN05192585_13020</name>
</gene>
<dbReference type="STRING" id="258515.SAMN05192585_13020"/>
<dbReference type="OrthoDB" id="9780939at2"/>
<dbReference type="GO" id="GO:0006355">
    <property type="term" value="P:regulation of DNA-templated transcription"/>
    <property type="evidence" value="ECO:0007669"/>
    <property type="project" value="UniProtKB-ARBA"/>
</dbReference>
<dbReference type="EMBL" id="FNID01000030">
    <property type="protein sequence ID" value="SDN73481.1"/>
    <property type="molecule type" value="Genomic_DNA"/>
</dbReference>
<evidence type="ECO:0000313" key="5">
    <source>
        <dbReference type="Proteomes" id="UP000199182"/>
    </source>
</evidence>
<organism evidence="4 5">
    <name type="scientific">Acetanaerobacterium elongatum</name>
    <dbReference type="NCBI Taxonomy" id="258515"/>
    <lineage>
        <taxon>Bacteria</taxon>
        <taxon>Bacillati</taxon>
        <taxon>Bacillota</taxon>
        <taxon>Clostridia</taxon>
        <taxon>Eubacteriales</taxon>
        <taxon>Oscillospiraceae</taxon>
        <taxon>Acetanaerobacterium</taxon>
    </lineage>
</organism>
<dbReference type="InterPro" id="IPR001647">
    <property type="entry name" value="HTH_TetR"/>
</dbReference>
<protein>
    <submittedName>
        <fullName evidence="4">Transcriptional regulator, TetR family</fullName>
    </submittedName>
</protein>
<dbReference type="AlphaFoldDB" id="A0A1H0DU05"/>
<feature type="domain" description="HTH tetR-type" evidence="3">
    <location>
        <begin position="3"/>
        <end position="63"/>
    </location>
</feature>
<dbReference type="Proteomes" id="UP000199182">
    <property type="component" value="Unassembled WGS sequence"/>
</dbReference>
<dbReference type="Pfam" id="PF00440">
    <property type="entry name" value="TetR_N"/>
    <property type="match status" value="1"/>
</dbReference>
<evidence type="ECO:0000259" key="3">
    <source>
        <dbReference type="PROSITE" id="PS50977"/>
    </source>
</evidence>
<dbReference type="PANTHER" id="PTHR30328">
    <property type="entry name" value="TRANSCRIPTIONAL REPRESSOR"/>
    <property type="match status" value="1"/>
</dbReference>
<name>A0A1H0DU05_9FIRM</name>
<dbReference type="SUPFAM" id="SSF48498">
    <property type="entry name" value="Tetracyclin repressor-like, C-terminal domain"/>
    <property type="match status" value="1"/>
</dbReference>
<dbReference type="InterPro" id="IPR036271">
    <property type="entry name" value="Tet_transcr_reg_TetR-rel_C_sf"/>
</dbReference>
<dbReference type="GO" id="GO:0003677">
    <property type="term" value="F:DNA binding"/>
    <property type="evidence" value="ECO:0007669"/>
    <property type="project" value="UniProtKB-UniRule"/>
</dbReference>
<reference evidence="4 5" key="1">
    <citation type="submission" date="2016-10" db="EMBL/GenBank/DDBJ databases">
        <authorList>
            <person name="de Groot N.N."/>
        </authorList>
    </citation>
    <scope>NUCLEOTIDE SEQUENCE [LARGE SCALE GENOMIC DNA]</scope>
    <source>
        <strain evidence="4 5">CGMCC 1.5012</strain>
    </source>
</reference>
<dbReference type="SUPFAM" id="SSF46689">
    <property type="entry name" value="Homeodomain-like"/>
    <property type="match status" value="1"/>
</dbReference>